<feature type="region of interest" description="Disordered" evidence="1">
    <location>
        <begin position="136"/>
        <end position="161"/>
    </location>
</feature>
<sequence>GTRGTMSKLYNPVTACLKKPMREDASTGDSDKKNDEKKSPASSPTSGEAPTGWMRSITSGLYNASVGSVKWVATTTYNVGSGVVSTGVQPGPKNDSPQRKQKQERVIPTQSYPTTTKKQNSQGQVCKYTLQLRSNTRDDVASSKSMFHPIPTSPSSSRLPK</sequence>
<feature type="compositionally biased region" description="Basic and acidic residues" evidence="1">
    <location>
        <begin position="96"/>
        <end position="105"/>
    </location>
</feature>
<feature type="region of interest" description="Disordered" evidence="1">
    <location>
        <begin position="81"/>
        <end position="123"/>
    </location>
</feature>
<reference evidence="2" key="1">
    <citation type="journal article" date="2015" name="Sci. Rep.">
        <title>Tissue- and time-dependent transcription in Ixodes ricinus salivary glands and midguts when blood feeding on the vertebrate host.</title>
        <authorList>
            <person name="Kotsyfakis M."/>
            <person name="Schwarz A."/>
            <person name="Erhart J."/>
            <person name="Ribeiro J.M."/>
        </authorList>
    </citation>
    <scope>NUCLEOTIDE SEQUENCE</scope>
    <source>
        <tissue evidence="2">Salivary gland and midgut</tissue>
    </source>
</reference>
<organism evidence="2">
    <name type="scientific">Ixodes ricinus</name>
    <name type="common">Common tick</name>
    <name type="synonym">Acarus ricinus</name>
    <dbReference type="NCBI Taxonomy" id="34613"/>
    <lineage>
        <taxon>Eukaryota</taxon>
        <taxon>Metazoa</taxon>
        <taxon>Ecdysozoa</taxon>
        <taxon>Arthropoda</taxon>
        <taxon>Chelicerata</taxon>
        <taxon>Arachnida</taxon>
        <taxon>Acari</taxon>
        <taxon>Parasitiformes</taxon>
        <taxon>Ixodida</taxon>
        <taxon>Ixodoidea</taxon>
        <taxon>Ixodidae</taxon>
        <taxon>Ixodinae</taxon>
        <taxon>Ixodes</taxon>
    </lineage>
</organism>
<protein>
    <submittedName>
        <fullName evidence="2">Uncharacterized protein</fullName>
    </submittedName>
</protein>
<feature type="compositionally biased region" description="Polar residues" evidence="1">
    <location>
        <begin position="108"/>
        <end position="123"/>
    </location>
</feature>
<proteinExistence type="evidence at transcript level"/>
<accession>V5IJM1</accession>
<feature type="non-terminal residue" evidence="2">
    <location>
        <position position="1"/>
    </location>
</feature>
<feature type="region of interest" description="Disordered" evidence="1">
    <location>
        <begin position="1"/>
        <end position="54"/>
    </location>
</feature>
<evidence type="ECO:0000256" key="1">
    <source>
        <dbReference type="SAM" id="MobiDB-lite"/>
    </source>
</evidence>
<name>V5IJM1_IXORI</name>
<dbReference type="AlphaFoldDB" id="V5IJM1"/>
<feature type="compositionally biased region" description="Basic and acidic residues" evidence="1">
    <location>
        <begin position="20"/>
        <end position="39"/>
    </location>
</feature>
<evidence type="ECO:0000313" key="2">
    <source>
        <dbReference type="EMBL" id="JAB83271.1"/>
    </source>
</evidence>
<dbReference type="EMBL" id="GANP01001197">
    <property type="protein sequence ID" value="JAB83271.1"/>
    <property type="molecule type" value="mRNA"/>
</dbReference>